<evidence type="ECO:0000256" key="10">
    <source>
        <dbReference type="ARBA" id="ARBA00029936"/>
    </source>
</evidence>
<dbReference type="GO" id="GO:0005829">
    <property type="term" value="C:cytosol"/>
    <property type="evidence" value="ECO:0007669"/>
    <property type="project" value="TreeGrafter"/>
</dbReference>
<evidence type="ECO:0000256" key="3">
    <source>
        <dbReference type="ARBA" id="ARBA00022598"/>
    </source>
</evidence>
<comment type="similarity">
    <text evidence="12">Belongs to the class-I aminoacyl-tRNA synthetase family. ValS type 1 subfamily.</text>
</comment>
<dbReference type="EMBL" id="ANJW01001078">
    <property type="protein sequence ID" value="EPC47832.1"/>
    <property type="molecule type" value="Genomic_DNA"/>
</dbReference>
<keyword evidence="7 13" id="KW-0175">Coiled coil</keyword>
<accession>A0A829GF49</accession>
<keyword evidence="3 16" id="KW-0436">Ligase</keyword>
<evidence type="ECO:0000259" key="14">
    <source>
        <dbReference type="Pfam" id="PF08264"/>
    </source>
</evidence>
<dbReference type="FunFam" id="1.10.287.380:FF:000001">
    <property type="entry name" value="Valine--tRNA ligase"/>
    <property type="match status" value="1"/>
</dbReference>
<keyword evidence="2" id="KW-0963">Cytoplasm</keyword>
<dbReference type="EC" id="6.1.1.9" evidence="1"/>
<keyword evidence="5" id="KW-0067">ATP-binding</keyword>
<dbReference type="GO" id="GO:0006438">
    <property type="term" value="P:valyl-tRNA aminoacylation"/>
    <property type="evidence" value="ECO:0007669"/>
    <property type="project" value="InterPro"/>
</dbReference>
<evidence type="ECO:0000256" key="4">
    <source>
        <dbReference type="ARBA" id="ARBA00022741"/>
    </source>
</evidence>
<dbReference type="Gene3D" id="1.10.287.380">
    <property type="entry name" value="Valyl-tRNA synthetase, C-terminal domain"/>
    <property type="match status" value="1"/>
</dbReference>
<feature type="domain" description="Methionyl/Valyl/Leucyl/Isoleucyl-tRNA synthetase anticodon-binding" evidence="14">
    <location>
        <begin position="1"/>
        <end position="105"/>
    </location>
</feature>
<comment type="caution">
    <text evidence="16">The sequence shown here is derived from an EMBL/GenBank/DDBJ whole genome shotgun (WGS) entry which is preliminary data.</text>
</comment>
<dbReference type="SUPFAM" id="SSF47323">
    <property type="entry name" value="Anticodon-binding domain of a subclass of class I aminoacyl-tRNA synthetases"/>
    <property type="match status" value="1"/>
</dbReference>
<dbReference type="InterPro" id="IPR019499">
    <property type="entry name" value="Val-tRNA_synth_tRNA-bd"/>
</dbReference>
<dbReference type="InterPro" id="IPR002303">
    <property type="entry name" value="Valyl-tRNA_ligase"/>
</dbReference>
<evidence type="ECO:0000256" key="1">
    <source>
        <dbReference type="ARBA" id="ARBA00013169"/>
    </source>
</evidence>
<sequence>VEMSKEVLYGDDEKAKAAKRVNLAYALDQILRLLHPVMPFVTEKLWLALPHAGQSIVTASYPVANDAFENSAAVDAMDSIIALIRGVRSIRKDAGAPLKTKVDIIVKLTDPALKPIFEDNFDFIDRFVNSKAFTVGTDVAEPKMAGSTVIMGATIFVPLNELVDLDEERAKLTKDAKKLQQEIDRIDKKLNNQGFLAKAPEAVVEEQRTKRSNFADQLNSTQQRLAQLQQA</sequence>
<dbReference type="GO" id="GO:0004832">
    <property type="term" value="F:valine-tRNA ligase activity"/>
    <property type="evidence" value="ECO:0007669"/>
    <property type="project" value="UniProtKB-EC"/>
</dbReference>
<dbReference type="SUPFAM" id="SSF46589">
    <property type="entry name" value="tRNA-binding arm"/>
    <property type="match status" value="1"/>
</dbReference>
<evidence type="ECO:0000256" key="12">
    <source>
        <dbReference type="ARBA" id="ARBA00060830"/>
    </source>
</evidence>
<dbReference type="InterPro" id="IPR010978">
    <property type="entry name" value="tRNA-bd_arm"/>
</dbReference>
<dbReference type="AlphaFoldDB" id="A0A829GF49"/>
<reference evidence="16 17" key="1">
    <citation type="journal article" date="2013" name="PLoS ONE">
        <title>Lactobacillus paracasei comparative genomics: towards species pan-genome definition and exploitation of diversity.</title>
        <authorList>
            <person name="Smokvina T."/>
            <person name="Wels M."/>
            <person name="Polka J."/>
            <person name="Chervaux C."/>
            <person name="Brisse S."/>
            <person name="Boekhorst J."/>
            <person name="van Hylckama Vlieg J.E."/>
            <person name="Siezen R.J."/>
        </authorList>
    </citation>
    <scope>NUCLEOTIDE SEQUENCE [LARGE SCALE GENOMIC DNA]</scope>
    <source>
        <strain evidence="16 17">Lpp123</strain>
    </source>
</reference>
<evidence type="ECO:0000256" key="9">
    <source>
        <dbReference type="ARBA" id="ARBA00024407"/>
    </source>
</evidence>
<evidence type="ECO:0000256" key="2">
    <source>
        <dbReference type="ARBA" id="ARBA00022490"/>
    </source>
</evidence>
<dbReference type="Pfam" id="PF10458">
    <property type="entry name" value="Val_tRNA-synt_C"/>
    <property type="match status" value="1"/>
</dbReference>
<dbReference type="Pfam" id="PF08264">
    <property type="entry name" value="Anticodon_1"/>
    <property type="match status" value="1"/>
</dbReference>
<keyword evidence="6" id="KW-0648">Protein biosynthesis</keyword>
<protein>
    <recommendedName>
        <fullName evidence="9">Valine--tRNA ligase</fullName>
        <ecNumber evidence="1">6.1.1.9</ecNumber>
    </recommendedName>
    <alternativeName>
        <fullName evidence="10">Valyl-tRNA synthetase</fullName>
    </alternativeName>
</protein>
<keyword evidence="4" id="KW-0547">Nucleotide-binding</keyword>
<evidence type="ECO:0000313" key="17">
    <source>
        <dbReference type="Proteomes" id="UP000014316"/>
    </source>
</evidence>
<name>A0A829GF49_LACPA</name>
<evidence type="ECO:0000313" key="16">
    <source>
        <dbReference type="EMBL" id="EPC47832.1"/>
    </source>
</evidence>
<organism evidence="16 17">
    <name type="scientific">Lacticaseibacillus paracasei subsp. paracasei Lpp123</name>
    <dbReference type="NCBI Taxonomy" id="1256201"/>
    <lineage>
        <taxon>Bacteria</taxon>
        <taxon>Bacillati</taxon>
        <taxon>Bacillota</taxon>
        <taxon>Bacilli</taxon>
        <taxon>Lactobacillales</taxon>
        <taxon>Lactobacillaceae</taxon>
        <taxon>Lacticaseibacillus</taxon>
    </lineage>
</organism>
<feature type="non-terminal residue" evidence="16">
    <location>
        <position position="1"/>
    </location>
</feature>
<dbReference type="InterPro" id="IPR037118">
    <property type="entry name" value="Val-tRNA_synth_C_sf"/>
</dbReference>
<dbReference type="PANTHER" id="PTHR11946">
    <property type="entry name" value="VALYL-TRNA SYNTHETASES"/>
    <property type="match status" value="1"/>
</dbReference>
<keyword evidence="8" id="KW-0030">Aminoacyl-tRNA synthetase</keyword>
<dbReference type="InterPro" id="IPR013155">
    <property type="entry name" value="M/V/L/I-tRNA-synth_anticd-bd"/>
</dbReference>
<feature type="domain" description="Valyl-tRNA synthetase tRNA-binding arm" evidence="15">
    <location>
        <begin position="164"/>
        <end position="229"/>
    </location>
</feature>
<evidence type="ECO:0000256" key="13">
    <source>
        <dbReference type="SAM" id="Coils"/>
    </source>
</evidence>
<dbReference type="Gene3D" id="1.10.730.10">
    <property type="entry name" value="Isoleucyl-tRNA Synthetase, Domain 1"/>
    <property type="match status" value="1"/>
</dbReference>
<proteinExistence type="inferred from homology"/>
<dbReference type="Proteomes" id="UP000014316">
    <property type="component" value="Unassembled WGS sequence"/>
</dbReference>
<gene>
    <name evidence="16" type="primary">valS</name>
    <name evidence="16" type="ORF">Lpp123_17988</name>
</gene>
<evidence type="ECO:0000256" key="7">
    <source>
        <dbReference type="ARBA" id="ARBA00023054"/>
    </source>
</evidence>
<feature type="coiled-coil region" evidence="13">
    <location>
        <begin position="162"/>
        <end position="231"/>
    </location>
</feature>
<evidence type="ECO:0000256" key="6">
    <source>
        <dbReference type="ARBA" id="ARBA00022917"/>
    </source>
</evidence>
<comment type="catalytic activity">
    <reaction evidence="11">
        <text>tRNA(Val) + L-valine + ATP = L-valyl-tRNA(Val) + AMP + diphosphate</text>
        <dbReference type="Rhea" id="RHEA:10704"/>
        <dbReference type="Rhea" id="RHEA-COMP:9672"/>
        <dbReference type="Rhea" id="RHEA-COMP:9708"/>
        <dbReference type="ChEBI" id="CHEBI:30616"/>
        <dbReference type="ChEBI" id="CHEBI:33019"/>
        <dbReference type="ChEBI" id="CHEBI:57762"/>
        <dbReference type="ChEBI" id="CHEBI:78442"/>
        <dbReference type="ChEBI" id="CHEBI:78537"/>
        <dbReference type="ChEBI" id="CHEBI:456215"/>
        <dbReference type="EC" id="6.1.1.9"/>
    </reaction>
</comment>
<evidence type="ECO:0000259" key="15">
    <source>
        <dbReference type="Pfam" id="PF10458"/>
    </source>
</evidence>
<evidence type="ECO:0000256" key="8">
    <source>
        <dbReference type="ARBA" id="ARBA00023146"/>
    </source>
</evidence>
<evidence type="ECO:0000256" key="5">
    <source>
        <dbReference type="ARBA" id="ARBA00022840"/>
    </source>
</evidence>
<evidence type="ECO:0000256" key="11">
    <source>
        <dbReference type="ARBA" id="ARBA00047552"/>
    </source>
</evidence>
<dbReference type="PANTHER" id="PTHR11946:SF93">
    <property type="entry name" value="VALINE--TRNA LIGASE, CHLOROPLASTIC_MITOCHONDRIAL 2"/>
    <property type="match status" value="1"/>
</dbReference>
<dbReference type="InterPro" id="IPR009080">
    <property type="entry name" value="tRNAsynth_Ia_anticodon-bd"/>
</dbReference>
<dbReference type="GO" id="GO:0005524">
    <property type="term" value="F:ATP binding"/>
    <property type="evidence" value="ECO:0007669"/>
    <property type="project" value="UniProtKB-KW"/>
</dbReference>